<reference evidence="2" key="1">
    <citation type="submission" date="2020-03" db="EMBL/GenBank/DDBJ databases">
        <authorList>
            <person name="Weist P."/>
        </authorList>
    </citation>
    <scope>NUCLEOTIDE SEQUENCE</scope>
</reference>
<evidence type="ECO:0000256" key="1">
    <source>
        <dbReference type="SAM" id="MobiDB-lite"/>
    </source>
</evidence>
<dbReference type="EMBL" id="CADEAL010000316">
    <property type="protein sequence ID" value="CAB1418314.1"/>
    <property type="molecule type" value="Genomic_DNA"/>
</dbReference>
<gene>
    <name evidence="2" type="ORF">PLEPLA_LOCUS6138</name>
</gene>
<feature type="compositionally biased region" description="Polar residues" evidence="1">
    <location>
        <begin position="93"/>
        <end position="102"/>
    </location>
</feature>
<evidence type="ECO:0000313" key="2">
    <source>
        <dbReference type="EMBL" id="CAB1418314.1"/>
    </source>
</evidence>
<feature type="region of interest" description="Disordered" evidence="1">
    <location>
        <begin position="1"/>
        <end position="43"/>
    </location>
</feature>
<proteinExistence type="predicted"/>
<accession>A0A9N7TTD0</accession>
<protein>
    <submittedName>
        <fullName evidence="2">Uncharacterized protein</fullName>
    </submittedName>
</protein>
<dbReference type="Proteomes" id="UP001153269">
    <property type="component" value="Unassembled WGS sequence"/>
</dbReference>
<name>A0A9N7TTD0_PLEPL</name>
<comment type="caution">
    <text evidence="2">The sequence shown here is derived from an EMBL/GenBank/DDBJ whole genome shotgun (WGS) entry which is preliminary data.</text>
</comment>
<organism evidence="2 3">
    <name type="scientific">Pleuronectes platessa</name>
    <name type="common">European plaice</name>
    <dbReference type="NCBI Taxonomy" id="8262"/>
    <lineage>
        <taxon>Eukaryota</taxon>
        <taxon>Metazoa</taxon>
        <taxon>Chordata</taxon>
        <taxon>Craniata</taxon>
        <taxon>Vertebrata</taxon>
        <taxon>Euteleostomi</taxon>
        <taxon>Actinopterygii</taxon>
        <taxon>Neopterygii</taxon>
        <taxon>Teleostei</taxon>
        <taxon>Neoteleostei</taxon>
        <taxon>Acanthomorphata</taxon>
        <taxon>Carangaria</taxon>
        <taxon>Pleuronectiformes</taxon>
        <taxon>Pleuronectoidei</taxon>
        <taxon>Pleuronectidae</taxon>
        <taxon>Pleuronectes</taxon>
    </lineage>
</organism>
<feature type="compositionally biased region" description="Low complexity" evidence="1">
    <location>
        <begin position="10"/>
        <end position="23"/>
    </location>
</feature>
<feature type="region of interest" description="Disordered" evidence="1">
    <location>
        <begin position="90"/>
        <end position="122"/>
    </location>
</feature>
<dbReference type="AlphaFoldDB" id="A0A9N7TTD0"/>
<sequence length="122" mass="13542">MHPKALIHMDASSTHASADAHGSCPTHAIIPSTDPEPAGERSNNLPVEYECLDRSELFCHHELCLADKHRALVRLSLQDNFDIHKQTEEASFHTFSSRSPQTLLRPPPGPISRHVTPSKTSF</sequence>
<keyword evidence="3" id="KW-1185">Reference proteome</keyword>
<evidence type="ECO:0000313" key="3">
    <source>
        <dbReference type="Proteomes" id="UP001153269"/>
    </source>
</evidence>